<dbReference type="PANTHER" id="PTHR24198">
    <property type="entry name" value="ANKYRIN REPEAT AND PROTEIN KINASE DOMAIN-CONTAINING PROTEIN"/>
    <property type="match status" value="1"/>
</dbReference>
<reference evidence="4" key="2">
    <citation type="submission" date="2025-09" db="UniProtKB">
        <authorList>
            <consortium name="Ensembl"/>
        </authorList>
    </citation>
    <scope>IDENTIFICATION</scope>
</reference>
<proteinExistence type="predicted"/>
<name>A0A8C2LFG8_CRIGR</name>
<dbReference type="AlphaFoldDB" id="A0A8C2LFG8"/>
<accession>A0A8C2LFG8</accession>
<dbReference type="PANTHER" id="PTHR24198:SF165">
    <property type="entry name" value="ANKYRIN REPEAT-CONTAINING PROTEIN-RELATED"/>
    <property type="match status" value="1"/>
</dbReference>
<evidence type="ECO:0000313" key="5">
    <source>
        <dbReference type="Proteomes" id="UP000694386"/>
    </source>
</evidence>
<keyword evidence="2 3" id="KW-0040">ANK repeat</keyword>
<dbReference type="InterPro" id="IPR036770">
    <property type="entry name" value="Ankyrin_rpt-contain_sf"/>
</dbReference>
<feature type="repeat" description="ANK" evidence="3">
    <location>
        <begin position="74"/>
        <end position="106"/>
    </location>
</feature>
<dbReference type="Gene3D" id="1.25.40.20">
    <property type="entry name" value="Ankyrin repeat-containing domain"/>
    <property type="match status" value="1"/>
</dbReference>
<gene>
    <name evidence="4" type="primary">Asb4</name>
</gene>
<evidence type="ECO:0000313" key="4">
    <source>
        <dbReference type="Ensembl" id="ENSCGRP00001002381.1"/>
    </source>
</evidence>
<dbReference type="PROSITE" id="PS50297">
    <property type="entry name" value="ANK_REP_REGION"/>
    <property type="match status" value="2"/>
</dbReference>
<evidence type="ECO:0000256" key="3">
    <source>
        <dbReference type="PROSITE-ProRule" id="PRU00023"/>
    </source>
</evidence>
<dbReference type="Pfam" id="PF12796">
    <property type="entry name" value="Ank_2"/>
    <property type="match status" value="1"/>
</dbReference>
<protein>
    <submittedName>
        <fullName evidence="4">Ankyrin repeat and SOCS box-containing 4</fullName>
    </submittedName>
</protein>
<evidence type="ECO:0000256" key="2">
    <source>
        <dbReference type="ARBA" id="ARBA00023043"/>
    </source>
</evidence>
<reference evidence="4" key="1">
    <citation type="submission" date="2025-08" db="UniProtKB">
        <authorList>
            <consortium name="Ensembl"/>
        </authorList>
    </citation>
    <scope>IDENTIFICATION</scope>
</reference>
<sequence>MESIIAPISKAGATKLVKKNFLEAIKSNDFEKLEAILTQRQIDVDTVFEVEDENMVLASYKQGYWLPSYKLKSSWATGLHLSVLLGHVECLRVLLDHNATINCRPNGKTPLHVACEMANLECVKVLCDHGAKLNCYSLSGHTALHFCTTPSSILCAKQLVLRGKTYQGLIRFGEP</sequence>
<feature type="repeat" description="ANK" evidence="3">
    <location>
        <begin position="106"/>
        <end position="138"/>
    </location>
</feature>
<dbReference type="SUPFAM" id="SSF48403">
    <property type="entry name" value="Ankyrin repeat"/>
    <property type="match status" value="1"/>
</dbReference>
<dbReference type="PROSITE" id="PS50088">
    <property type="entry name" value="ANK_REPEAT"/>
    <property type="match status" value="2"/>
</dbReference>
<evidence type="ECO:0000256" key="1">
    <source>
        <dbReference type="ARBA" id="ARBA00022737"/>
    </source>
</evidence>
<dbReference type="Proteomes" id="UP000694386">
    <property type="component" value="Unplaced"/>
</dbReference>
<keyword evidence="1" id="KW-0677">Repeat</keyword>
<dbReference type="Ensembl" id="ENSCGRT00001003115.1">
    <property type="protein sequence ID" value="ENSCGRP00001002381.1"/>
    <property type="gene ID" value="ENSCGRG00001002568.1"/>
</dbReference>
<dbReference type="SMART" id="SM00248">
    <property type="entry name" value="ANK"/>
    <property type="match status" value="2"/>
</dbReference>
<dbReference type="InterPro" id="IPR002110">
    <property type="entry name" value="Ankyrin_rpt"/>
</dbReference>
<organism evidence="4 5">
    <name type="scientific">Cricetulus griseus</name>
    <name type="common">Chinese hamster</name>
    <name type="synonym">Cricetulus barabensis griseus</name>
    <dbReference type="NCBI Taxonomy" id="10029"/>
    <lineage>
        <taxon>Eukaryota</taxon>
        <taxon>Metazoa</taxon>
        <taxon>Chordata</taxon>
        <taxon>Craniata</taxon>
        <taxon>Vertebrata</taxon>
        <taxon>Euteleostomi</taxon>
        <taxon>Mammalia</taxon>
        <taxon>Eutheria</taxon>
        <taxon>Euarchontoglires</taxon>
        <taxon>Glires</taxon>
        <taxon>Rodentia</taxon>
        <taxon>Myomorpha</taxon>
        <taxon>Muroidea</taxon>
        <taxon>Cricetidae</taxon>
        <taxon>Cricetinae</taxon>
        <taxon>Cricetulus</taxon>
    </lineage>
</organism>